<sequence length="294" mass="33015">MPDKKHTPTDIKLVIALVLLTDIFVLTPFLSDSPIRTALGLPMVLFLPGYALIAALFPGKNDLDGIERIALSFGLSIAVVPLIGLGLNYTPWGIRLVPILVFLTNFTILMSIVAVYRREALGLDAFSVPFREMYESVIAEINEKPESRLDRILTIILVISILVSVMTLVYVVVTPKQGEKFTEFYILGPERMADDYKTQLELGESVDVIIGIVNHEYSVVNYSIVIRLNNETIETPPGLNHISLAHNVTWEKPVSFIPAVTGEDMKLQYLLYRDDNMTEPYRDLHLWINVTEAV</sequence>
<dbReference type="AlphaFoldDB" id="A0A7Z7AU22"/>
<comment type="caution">
    <text evidence="3">The sequence shown here is derived from an EMBL/GenBank/DDBJ whole genome shotgun (WGS) entry which is preliminary data.</text>
</comment>
<keyword evidence="4" id="KW-1185">Reference proteome</keyword>
<keyword evidence="1" id="KW-1133">Transmembrane helix</keyword>
<keyword evidence="1" id="KW-0812">Transmembrane</keyword>
<feature type="transmembrane region" description="Helical" evidence="1">
    <location>
        <begin position="12"/>
        <end position="31"/>
    </location>
</feature>
<dbReference type="OrthoDB" id="82282at2157"/>
<dbReference type="RefSeq" id="WP_091707629.1">
    <property type="nucleotide sequence ID" value="NZ_FNCA01000001.1"/>
</dbReference>
<dbReference type="PIRSF" id="PIRSF018671">
    <property type="entry name" value="UCP018671"/>
    <property type="match status" value="1"/>
</dbReference>
<feature type="transmembrane region" description="Helical" evidence="1">
    <location>
        <begin position="96"/>
        <end position="116"/>
    </location>
</feature>
<evidence type="ECO:0000259" key="2">
    <source>
        <dbReference type="Pfam" id="PF07760"/>
    </source>
</evidence>
<dbReference type="InterPro" id="IPR014495">
    <property type="entry name" value="UCP018671"/>
</dbReference>
<organism evidence="3 4">
    <name type="scientific">Methanolobus vulcani</name>
    <dbReference type="NCBI Taxonomy" id="38026"/>
    <lineage>
        <taxon>Archaea</taxon>
        <taxon>Methanobacteriati</taxon>
        <taxon>Methanobacteriota</taxon>
        <taxon>Stenosarchaea group</taxon>
        <taxon>Methanomicrobia</taxon>
        <taxon>Methanosarcinales</taxon>
        <taxon>Methanosarcinaceae</taxon>
        <taxon>Methanolobus</taxon>
    </lineage>
</organism>
<protein>
    <submittedName>
        <fullName evidence="3">Uncharacterized membrane protein</fullName>
    </submittedName>
</protein>
<evidence type="ECO:0000256" key="1">
    <source>
        <dbReference type="SAM" id="Phobius"/>
    </source>
</evidence>
<dbReference type="Pfam" id="PF07760">
    <property type="entry name" value="DUF1616"/>
    <property type="match status" value="1"/>
</dbReference>
<feature type="domain" description="DUF1616" evidence="2">
    <location>
        <begin position="14"/>
        <end position="289"/>
    </location>
</feature>
<dbReference type="EMBL" id="FNCA01000001">
    <property type="protein sequence ID" value="SDF21993.1"/>
    <property type="molecule type" value="Genomic_DNA"/>
</dbReference>
<feature type="transmembrane region" description="Helical" evidence="1">
    <location>
        <begin position="152"/>
        <end position="173"/>
    </location>
</feature>
<reference evidence="3 4" key="1">
    <citation type="submission" date="2016-10" db="EMBL/GenBank/DDBJ databases">
        <authorList>
            <person name="Varghese N."/>
            <person name="Submissions S."/>
        </authorList>
    </citation>
    <scope>NUCLEOTIDE SEQUENCE [LARGE SCALE GENOMIC DNA]</scope>
    <source>
        <strain evidence="3 4">PL 12/M</strain>
    </source>
</reference>
<feature type="transmembrane region" description="Helical" evidence="1">
    <location>
        <begin position="69"/>
        <end position="90"/>
    </location>
</feature>
<dbReference type="InterPro" id="IPR011674">
    <property type="entry name" value="DUF1616"/>
</dbReference>
<feature type="transmembrane region" description="Helical" evidence="1">
    <location>
        <begin position="37"/>
        <end position="57"/>
    </location>
</feature>
<evidence type="ECO:0000313" key="3">
    <source>
        <dbReference type="EMBL" id="SDF21993.1"/>
    </source>
</evidence>
<accession>A0A7Z7AU22</accession>
<evidence type="ECO:0000313" key="4">
    <source>
        <dbReference type="Proteomes" id="UP000199259"/>
    </source>
</evidence>
<proteinExistence type="predicted"/>
<dbReference type="Proteomes" id="UP000199259">
    <property type="component" value="Unassembled WGS sequence"/>
</dbReference>
<gene>
    <name evidence="3" type="ORF">SAMN04488589_0019</name>
</gene>
<name>A0A7Z7AU22_9EURY</name>
<keyword evidence="1" id="KW-0472">Membrane</keyword>